<dbReference type="EMBL" id="MYFM01000012">
    <property type="protein sequence ID" value="OVE94954.1"/>
    <property type="molecule type" value="Genomic_DNA"/>
</dbReference>
<gene>
    <name evidence="1" type="ORF">LKACC16343_02754</name>
</gene>
<protein>
    <submittedName>
        <fullName evidence="1">Uncharacterized protein</fullName>
    </submittedName>
</protein>
<sequence length="42" mass="4639">MDDSISGWALQLAVEILGYSNVGEVPNELLNQIYDLAEDLDD</sequence>
<proteinExistence type="predicted"/>
<dbReference type="RefSeq" id="WP_256970570.1">
    <property type="nucleotide sequence ID" value="NZ_MYFM01000012.1"/>
</dbReference>
<name>A0A202F393_9LACO</name>
<evidence type="ECO:0000313" key="2">
    <source>
        <dbReference type="Proteomes" id="UP000196232"/>
    </source>
</evidence>
<accession>A0A202F393</accession>
<comment type="caution">
    <text evidence="1">The sequence shown here is derived from an EMBL/GenBank/DDBJ whole genome shotgun (WGS) entry which is preliminary data.</text>
</comment>
<evidence type="ECO:0000313" key="1">
    <source>
        <dbReference type="EMBL" id="OVE94954.1"/>
    </source>
</evidence>
<dbReference type="AlphaFoldDB" id="A0A202F393"/>
<organism evidence="1 2">
    <name type="scientific">Companilactobacillus bobalius</name>
    <dbReference type="NCBI Taxonomy" id="2801451"/>
    <lineage>
        <taxon>Bacteria</taxon>
        <taxon>Bacillati</taxon>
        <taxon>Bacillota</taxon>
        <taxon>Bacilli</taxon>
        <taxon>Lactobacillales</taxon>
        <taxon>Lactobacillaceae</taxon>
        <taxon>Companilactobacillus</taxon>
    </lineage>
</organism>
<dbReference type="Proteomes" id="UP000196232">
    <property type="component" value="Unassembled WGS sequence"/>
</dbReference>
<reference evidence="1 2" key="1">
    <citation type="submission" date="2017-03" db="EMBL/GenBank/DDBJ databases">
        <title>Genome sequence of Lactobacillus bobalius KACC 16343.</title>
        <authorList>
            <person name="Chun J."/>
        </authorList>
    </citation>
    <scope>NUCLEOTIDE SEQUENCE [LARGE SCALE GENOMIC DNA]</scope>
    <source>
        <strain evidence="1 2">KACC 16343</strain>
    </source>
</reference>